<sequence length="634" mass="72225">MAAENANPQREVRSFLMPRDPSIDRRFRPRPQKRERLFVTVNEENDYESGSDGESCESDGEYSLGAPESIDSSGSVESGALVYLRLRPVDVPSPAYSISEDGNVLVTRPPSESSSSSNNKNSMEKQYSFSGIFDETVSQRDVYERCIGQKIEIEESFTVLTYGTSGSGKTFTLLGDAYRPGVIPRSLENIFSQYQTNIYPNPALKLLNGRITVLDDEMASRENILRLKILNGCPELEGDYANMQNCIINDHKFVPLALDTSVSVLIWVTFVEIYNELVYDLLAPTNPNSSKTKNTTTRKNLKIVCNDGNVFIKGVTSVYVKSSEESLRLLRAGLQKLTYASTSINANSSRSHCIFFVDVLKYFRSGVISETSYKFCDLAGSERLDKTGNMGSRLKEAQRINTSLMVLGRCLDAANSISAGKGDRVPFRESKLTMLLQAALLGKEKLTMIVNVTPTDKYYEENLNVLSFAAIARNIIFKAPVIKQNQSRYSVIGEKPDNDYVQQLLEKIAWLRSDNELQNQQIEELMDKKTQLREEILRLSNQHADELAKQEHELRTELVEYFRKTLEENRKKHEMRLQSELESQKRIFESRIEFLKRKYEDELEELREEIEDLEKEAEKENMEPGNSKKRRTTD</sequence>
<reference evidence="10" key="1">
    <citation type="submission" date="2020-05" db="UniProtKB">
        <authorList>
            <consortium name="EnsemblMetazoa"/>
        </authorList>
    </citation>
    <scope>IDENTIFICATION</scope>
    <source>
        <strain evidence="10">USDA</strain>
    </source>
</reference>
<dbReference type="KEGG" id="scac:106093498"/>
<evidence type="ECO:0000256" key="5">
    <source>
        <dbReference type="ARBA" id="ARBA00023175"/>
    </source>
</evidence>
<evidence type="ECO:0000259" key="9">
    <source>
        <dbReference type="PROSITE" id="PS50067"/>
    </source>
</evidence>
<feature type="domain" description="Kinesin motor" evidence="9">
    <location>
        <begin position="79"/>
        <end position="475"/>
    </location>
</feature>
<feature type="binding site" evidence="7">
    <location>
        <begin position="163"/>
        <end position="170"/>
    </location>
    <ligand>
        <name>ATP</name>
        <dbReference type="ChEBI" id="CHEBI:30616"/>
    </ligand>
</feature>
<dbReference type="PANTHER" id="PTHR24115">
    <property type="entry name" value="KINESIN-RELATED"/>
    <property type="match status" value="1"/>
</dbReference>
<evidence type="ECO:0000256" key="6">
    <source>
        <dbReference type="ARBA" id="ARBA00023212"/>
    </source>
</evidence>
<dbReference type="InterPro" id="IPR036961">
    <property type="entry name" value="Kinesin_motor_dom_sf"/>
</dbReference>
<gene>
    <name evidence="10" type="primary">106093498</name>
</gene>
<dbReference type="GO" id="GO:0005871">
    <property type="term" value="C:kinesin complex"/>
    <property type="evidence" value="ECO:0007669"/>
    <property type="project" value="TreeGrafter"/>
</dbReference>
<organism evidence="10 11">
    <name type="scientific">Stomoxys calcitrans</name>
    <name type="common">Stable fly</name>
    <name type="synonym">Conops calcitrans</name>
    <dbReference type="NCBI Taxonomy" id="35570"/>
    <lineage>
        <taxon>Eukaryota</taxon>
        <taxon>Metazoa</taxon>
        <taxon>Ecdysozoa</taxon>
        <taxon>Arthropoda</taxon>
        <taxon>Hexapoda</taxon>
        <taxon>Insecta</taxon>
        <taxon>Pterygota</taxon>
        <taxon>Neoptera</taxon>
        <taxon>Endopterygota</taxon>
        <taxon>Diptera</taxon>
        <taxon>Brachycera</taxon>
        <taxon>Muscomorpha</taxon>
        <taxon>Muscoidea</taxon>
        <taxon>Muscidae</taxon>
        <taxon>Stomoxys</taxon>
    </lineage>
</organism>
<dbReference type="STRING" id="35570.A0A1I8QC40"/>
<dbReference type="AlphaFoldDB" id="A0A1I8QC40"/>
<dbReference type="GO" id="GO:0007018">
    <property type="term" value="P:microtubule-based movement"/>
    <property type="evidence" value="ECO:0007669"/>
    <property type="project" value="InterPro"/>
</dbReference>
<dbReference type="InterPro" id="IPR001752">
    <property type="entry name" value="Kinesin_motor_dom"/>
</dbReference>
<keyword evidence="4 7" id="KW-0067">ATP-binding</keyword>
<evidence type="ECO:0000256" key="1">
    <source>
        <dbReference type="ARBA" id="ARBA00004245"/>
    </source>
</evidence>
<evidence type="ECO:0000256" key="4">
    <source>
        <dbReference type="ARBA" id="ARBA00022840"/>
    </source>
</evidence>
<name>A0A1I8QC40_STOCA</name>
<evidence type="ECO:0000256" key="7">
    <source>
        <dbReference type="PROSITE-ProRule" id="PRU00283"/>
    </source>
</evidence>
<keyword evidence="5 7" id="KW-0505">Motor protein</keyword>
<evidence type="ECO:0000256" key="8">
    <source>
        <dbReference type="SAM" id="MobiDB-lite"/>
    </source>
</evidence>
<dbReference type="GO" id="GO:0016887">
    <property type="term" value="F:ATP hydrolysis activity"/>
    <property type="evidence" value="ECO:0007669"/>
    <property type="project" value="TreeGrafter"/>
</dbReference>
<comment type="similarity">
    <text evidence="7">Belongs to the TRAFAC class myosin-kinesin ATPase superfamily. Kinesin family.</text>
</comment>
<keyword evidence="6" id="KW-0206">Cytoskeleton</keyword>
<feature type="region of interest" description="Disordered" evidence="8">
    <location>
        <begin position="1"/>
        <end position="74"/>
    </location>
</feature>
<keyword evidence="6" id="KW-0963">Cytoplasm</keyword>
<dbReference type="InterPro" id="IPR027640">
    <property type="entry name" value="Kinesin-like_fam"/>
</dbReference>
<feature type="compositionally biased region" description="Basic and acidic residues" evidence="8">
    <location>
        <begin position="21"/>
        <end position="37"/>
    </location>
</feature>
<evidence type="ECO:0000256" key="3">
    <source>
        <dbReference type="ARBA" id="ARBA00022741"/>
    </source>
</evidence>
<dbReference type="VEuPathDB" id="VectorBase:SCAU015783"/>
<keyword evidence="3 7" id="KW-0547">Nucleotide-binding</keyword>
<feature type="compositionally biased region" description="Acidic residues" evidence="8">
    <location>
        <begin position="43"/>
        <end position="60"/>
    </location>
</feature>
<dbReference type="SMART" id="SM00129">
    <property type="entry name" value="KISc"/>
    <property type="match status" value="1"/>
</dbReference>
<evidence type="ECO:0000313" key="11">
    <source>
        <dbReference type="Proteomes" id="UP000095300"/>
    </source>
</evidence>
<dbReference type="EnsemblMetazoa" id="SCAU015783-RA">
    <property type="protein sequence ID" value="SCAU015783-PA"/>
    <property type="gene ID" value="SCAU015783"/>
</dbReference>
<dbReference type="SUPFAM" id="SSF52540">
    <property type="entry name" value="P-loop containing nucleoside triphosphate hydrolases"/>
    <property type="match status" value="1"/>
</dbReference>
<protein>
    <recommendedName>
        <fullName evidence="9">Kinesin motor domain-containing protein</fullName>
    </recommendedName>
</protein>
<comment type="subcellular location">
    <subcellularLocation>
        <location evidence="1">Cytoplasm</location>
        <location evidence="1">Cytoskeleton</location>
    </subcellularLocation>
</comment>
<dbReference type="PANTHER" id="PTHR24115:SF1008">
    <property type="entry name" value="KINESIN-LIKE PROTEIN SUBITO"/>
    <property type="match status" value="1"/>
</dbReference>
<dbReference type="Gene3D" id="3.40.850.10">
    <property type="entry name" value="Kinesin motor domain"/>
    <property type="match status" value="1"/>
</dbReference>
<keyword evidence="11" id="KW-1185">Reference proteome</keyword>
<dbReference type="Pfam" id="PF00225">
    <property type="entry name" value="Kinesin"/>
    <property type="match status" value="1"/>
</dbReference>
<feature type="compositionally biased region" description="Low complexity" evidence="8">
    <location>
        <begin position="111"/>
        <end position="121"/>
    </location>
</feature>
<accession>A0A1I8QC40</accession>
<dbReference type="Proteomes" id="UP000095300">
    <property type="component" value="Unassembled WGS sequence"/>
</dbReference>
<dbReference type="PROSITE" id="PS50067">
    <property type="entry name" value="KINESIN_MOTOR_2"/>
    <property type="match status" value="1"/>
</dbReference>
<dbReference type="GO" id="GO:0008017">
    <property type="term" value="F:microtubule binding"/>
    <property type="evidence" value="ECO:0007669"/>
    <property type="project" value="InterPro"/>
</dbReference>
<keyword evidence="2" id="KW-0493">Microtubule</keyword>
<dbReference type="InterPro" id="IPR027417">
    <property type="entry name" value="P-loop_NTPase"/>
</dbReference>
<evidence type="ECO:0000313" key="10">
    <source>
        <dbReference type="EnsemblMetazoa" id="SCAU015783-PA"/>
    </source>
</evidence>
<dbReference type="GO" id="GO:0005524">
    <property type="term" value="F:ATP binding"/>
    <property type="evidence" value="ECO:0007669"/>
    <property type="project" value="UniProtKB-UniRule"/>
</dbReference>
<dbReference type="GO" id="GO:0003777">
    <property type="term" value="F:microtubule motor activity"/>
    <property type="evidence" value="ECO:0007669"/>
    <property type="project" value="InterPro"/>
</dbReference>
<feature type="region of interest" description="Disordered" evidence="8">
    <location>
        <begin position="610"/>
        <end position="634"/>
    </location>
</feature>
<dbReference type="GO" id="GO:0005874">
    <property type="term" value="C:microtubule"/>
    <property type="evidence" value="ECO:0007669"/>
    <property type="project" value="UniProtKB-KW"/>
</dbReference>
<proteinExistence type="inferred from homology"/>
<feature type="region of interest" description="Disordered" evidence="8">
    <location>
        <begin position="97"/>
        <end position="123"/>
    </location>
</feature>
<dbReference type="OrthoDB" id="123929at2759"/>
<dbReference type="PRINTS" id="PR00380">
    <property type="entry name" value="KINESINHEAVY"/>
</dbReference>
<dbReference type="GO" id="GO:0005634">
    <property type="term" value="C:nucleus"/>
    <property type="evidence" value="ECO:0007669"/>
    <property type="project" value="TreeGrafter"/>
</dbReference>
<evidence type="ECO:0000256" key="2">
    <source>
        <dbReference type="ARBA" id="ARBA00022701"/>
    </source>
</evidence>